<accession>A0A4P9XQE2</accession>
<feature type="compositionally biased region" description="Polar residues" evidence="1">
    <location>
        <begin position="543"/>
        <end position="552"/>
    </location>
</feature>
<feature type="region of interest" description="Disordered" evidence="1">
    <location>
        <begin position="336"/>
        <end position="373"/>
    </location>
</feature>
<dbReference type="Proteomes" id="UP000271241">
    <property type="component" value="Unassembled WGS sequence"/>
</dbReference>
<evidence type="ECO:0000256" key="1">
    <source>
        <dbReference type="SAM" id="MobiDB-lite"/>
    </source>
</evidence>
<proteinExistence type="predicted"/>
<feature type="region of interest" description="Disordered" evidence="1">
    <location>
        <begin position="536"/>
        <end position="557"/>
    </location>
</feature>
<protein>
    <submittedName>
        <fullName evidence="2">Uncharacterized protein</fullName>
    </submittedName>
</protein>
<organism evidence="2 3">
    <name type="scientific">Thamnocephalis sphaerospora</name>
    <dbReference type="NCBI Taxonomy" id="78915"/>
    <lineage>
        <taxon>Eukaryota</taxon>
        <taxon>Fungi</taxon>
        <taxon>Fungi incertae sedis</taxon>
        <taxon>Zoopagomycota</taxon>
        <taxon>Zoopagomycotina</taxon>
        <taxon>Zoopagomycetes</taxon>
        <taxon>Zoopagales</taxon>
        <taxon>Sigmoideomycetaceae</taxon>
        <taxon>Thamnocephalis</taxon>
    </lineage>
</organism>
<reference evidence="3" key="1">
    <citation type="journal article" date="2018" name="Nat. Microbiol.">
        <title>Leveraging single-cell genomics to expand the fungal tree of life.</title>
        <authorList>
            <person name="Ahrendt S.R."/>
            <person name="Quandt C.A."/>
            <person name="Ciobanu D."/>
            <person name="Clum A."/>
            <person name="Salamov A."/>
            <person name="Andreopoulos B."/>
            <person name="Cheng J.F."/>
            <person name="Woyke T."/>
            <person name="Pelin A."/>
            <person name="Henrissat B."/>
            <person name="Reynolds N.K."/>
            <person name="Benny G.L."/>
            <person name="Smith M.E."/>
            <person name="James T.Y."/>
            <person name="Grigoriev I.V."/>
        </authorList>
    </citation>
    <scope>NUCLEOTIDE SEQUENCE [LARGE SCALE GENOMIC DNA]</scope>
    <source>
        <strain evidence="3">RSA 1356</strain>
    </source>
</reference>
<sequence>MTSLNGGFLAARFFSVGARRRASRPETTAGDAATPSSAAAPVAGPLMDNCGRSQSEGRFRLPSMPRFPKQSPSGATFGIVGDASMRRSHRQHSEDSGHVSSGAYDSPRLSAHNAAATAHLATPPTSPLPPTKTVLHTSALLTAHSDNSPQPMTATTANVIRRSRPMPIAVPSTTSATMAASHGHRGSPAHTTYSPRFPRRRGSDSFLFDFPLRAGPSGHPWPSPAPASPNAPQSPPLSALPTRTQHAYRRARDSAISVTSSTDTGFGDYPIAASRMRRTITDETLLEVEDDSDGACPAQDAAPACEASTEILSTSPPGVHAWRRRRSLAVVDHSFLTQQQQQPTSSANDASLPPWMHLDPEAQTGTRRDLSQALGRSVSESAYARQNAYSTVFDPSAELFQPNDASWPDDGDDEDNVFAWEEMTRTAAQQQDARLELWEARHRLRSLGGLDAVLSRTDTTTVRCTLTPAVCRDALAATLSCSTHAAATDKGRLDQAIDEASSLTVATGERSPMLKPQSSRDAKWSFNCGLLPRRLRSTKSDDSANSNGNSRGVRSASKRLSLPAFKTARTHAFSLPTFASPSLSGLTLRAAAKEGNMTLSSSAEDLRACRRHRRASSAHILDRTGFAALGAFGQTR</sequence>
<keyword evidence="3" id="KW-1185">Reference proteome</keyword>
<feature type="region of interest" description="Disordered" evidence="1">
    <location>
        <begin position="175"/>
        <end position="262"/>
    </location>
</feature>
<evidence type="ECO:0000313" key="3">
    <source>
        <dbReference type="Proteomes" id="UP000271241"/>
    </source>
</evidence>
<dbReference type="EMBL" id="KZ992621">
    <property type="protein sequence ID" value="RKP08248.1"/>
    <property type="molecule type" value="Genomic_DNA"/>
</dbReference>
<dbReference type="AlphaFoldDB" id="A0A4P9XQE2"/>
<evidence type="ECO:0000313" key="2">
    <source>
        <dbReference type="EMBL" id="RKP08248.1"/>
    </source>
</evidence>
<feature type="compositionally biased region" description="Polar residues" evidence="1">
    <location>
        <begin position="336"/>
        <end position="349"/>
    </location>
</feature>
<feature type="compositionally biased region" description="Pro residues" evidence="1">
    <location>
        <begin position="219"/>
        <end position="235"/>
    </location>
</feature>
<feature type="compositionally biased region" description="Low complexity" evidence="1">
    <location>
        <begin position="27"/>
        <end position="45"/>
    </location>
</feature>
<gene>
    <name evidence="2" type="ORF">THASP1DRAFT_29944</name>
</gene>
<dbReference type="OrthoDB" id="5596388at2759"/>
<feature type="region of interest" description="Disordered" evidence="1">
    <location>
        <begin position="19"/>
        <end position="107"/>
    </location>
</feature>
<name>A0A4P9XQE2_9FUNG</name>